<evidence type="ECO:0000313" key="1">
    <source>
        <dbReference type="EMBL" id="SPZ85244.1"/>
    </source>
</evidence>
<dbReference type="GeneID" id="97181372"/>
<dbReference type="EMBL" id="UAUU01000008">
    <property type="protein sequence ID" value="SPZ85244.1"/>
    <property type="molecule type" value="Genomic_DNA"/>
</dbReference>
<dbReference type="AlphaFoldDB" id="A0A2X2IVA3"/>
<reference evidence="1 2" key="1">
    <citation type="submission" date="2018-06" db="EMBL/GenBank/DDBJ databases">
        <authorList>
            <consortium name="Pathogen Informatics"/>
            <person name="Doyle S."/>
        </authorList>
    </citation>
    <scope>NUCLEOTIDE SEQUENCE [LARGE SCALE GENOMIC DNA]</scope>
    <source>
        <strain evidence="1 2">NCTC11343</strain>
    </source>
</reference>
<name>A0A2X2IVA3_SPHMU</name>
<proteinExistence type="predicted"/>
<evidence type="ECO:0000313" key="2">
    <source>
        <dbReference type="Proteomes" id="UP000251241"/>
    </source>
</evidence>
<protein>
    <submittedName>
        <fullName evidence="1">Uncharacterized protein</fullName>
    </submittedName>
</protein>
<accession>A0A2X2IVA3</accession>
<dbReference type="Proteomes" id="UP000251241">
    <property type="component" value="Unassembled WGS sequence"/>
</dbReference>
<organism evidence="1 2">
    <name type="scientific">Sphingobacterium multivorum</name>
    <dbReference type="NCBI Taxonomy" id="28454"/>
    <lineage>
        <taxon>Bacteria</taxon>
        <taxon>Pseudomonadati</taxon>
        <taxon>Bacteroidota</taxon>
        <taxon>Sphingobacteriia</taxon>
        <taxon>Sphingobacteriales</taxon>
        <taxon>Sphingobacteriaceae</taxon>
        <taxon>Sphingobacterium</taxon>
    </lineage>
</organism>
<dbReference type="RefSeq" id="WP_112374427.1">
    <property type="nucleotide sequence ID" value="NZ_CP069793.1"/>
</dbReference>
<gene>
    <name evidence="1" type="ORF">NCTC11343_01804</name>
</gene>
<sequence length="185" mass="20753">MNHFKYSYYSSALALLALQIACQEKPKQAEAPVSSSKAMEKAVEDTAPKKSISLKTSKLDSIDQANAQSVLESDEITKAYVNLSARDSMIRLHANIRIDHRFFGYEEADKQATKLLLFSIFTNDVEHNPFQLKLGAYYDTSDLESKGLKLKYAGLKGDFVAAKIIDATDTPVGTVYFERKWVEIE</sequence>